<gene>
    <name evidence="2" type="primary">dacC</name>
    <name evidence="2" type="ORF">XA3_02410</name>
</gene>
<dbReference type="AlphaFoldDB" id="A0AAU9D687"/>
<dbReference type="Gene3D" id="3.40.710.10">
    <property type="entry name" value="DD-peptidase/beta-lactamase superfamily"/>
    <property type="match status" value="1"/>
</dbReference>
<dbReference type="EMBL" id="AP026802">
    <property type="protein sequence ID" value="BDR57800.1"/>
    <property type="molecule type" value="Genomic_DNA"/>
</dbReference>
<dbReference type="SUPFAM" id="SSF56601">
    <property type="entry name" value="beta-lactamase/transpeptidase-like"/>
    <property type="match status" value="1"/>
</dbReference>
<dbReference type="InterPro" id="IPR001967">
    <property type="entry name" value="Peptidase_S11_N"/>
</dbReference>
<dbReference type="Pfam" id="PF00768">
    <property type="entry name" value="Peptidase_S11"/>
    <property type="match status" value="1"/>
</dbReference>
<evidence type="ECO:0000259" key="1">
    <source>
        <dbReference type="Pfam" id="PF00768"/>
    </source>
</evidence>
<reference evidence="2 3" key="1">
    <citation type="journal article" date="2023" name="Microbiol. Spectr.">
        <title>Symbiosis of Carpenter Bees with Uncharacterized Lactic Acid Bacteria Showing NAD Auxotrophy.</title>
        <authorList>
            <person name="Kawasaki S."/>
            <person name="Ozawa K."/>
            <person name="Mori T."/>
            <person name="Yamamoto A."/>
            <person name="Ito M."/>
            <person name="Ohkuma M."/>
            <person name="Sakamoto M."/>
            <person name="Matsutani M."/>
        </authorList>
    </citation>
    <scope>NUCLEOTIDE SEQUENCE [LARGE SCALE GENOMIC DNA]</scope>
    <source>
        <strain evidence="2 3">XA3</strain>
    </source>
</reference>
<sequence>MIPLVLIAFEIRPTADRSFQIKQTNKQIPSITESADLNAQAFILTDSQTGQIIYEKNIQQSLPIASISKIIPVYLIYQALKEGKIKLTDQVKIRPEIADLSTVSGLSNVKLNANSTYSVEDLLYATLLSSANAGVMALSEHLAPLDQINQAEQDFLKSLKIEDFLIVNVNGLPNDMLGSLRNPGTAVDADNKMSASAVSQVAAKLVTDFPAVLDVSKNSTYKFKAGTAEAQDLKSTNQLLPGGNFADPKLEVVGLKTGTNDDGYSFVATLKKDQRLMTAVILNAPSDQARFGQTRDFLRRFQQNYHLITINSDTNPNVKKAANLFKNQYDLKSVESKDLTLWVPNEVKAEDFHFKLEFDRAYFQQTKKPGLTLTLDLPENSAKFMTDSPLVLNLR</sequence>
<dbReference type="Proteomes" id="UP001321861">
    <property type="component" value="Chromosome"/>
</dbReference>
<protein>
    <submittedName>
        <fullName evidence="2">Cytochrome c553</fullName>
    </submittedName>
</protein>
<name>A0AAU9D687_9LACO</name>
<dbReference type="PANTHER" id="PTHR21581:SF11">
    <property type="entry name" value="D-ALANYL-D-ALANINE CARBOXYPEPTIDASE DACA"/>
    <property type="match status" value="1"/>
</dbReference>
<organism evidence="2 3">
    <name type="scientific">Xylocopilactobacillus apicola</name>
    <dbReference type="NCBI Taxonomy" id="2932184"/>
    <lineage>
        <taxon>Bacteria</taxon>
        <taxon>Bacillati</taxon>
        <taxon>Bacillota</taxon>
        <taxon>Bacilli</taxon>
        <taxon>Lactobacillales</taxon>
        <taxon>Lactobacillaceae</taxon>
        <taxon>Xylocopilactobacillus</taxon>
    </lineage>
</organism>
<dbReference type="KEGG" id="xap:XA3_02410"/>
<dbReference type="InterPro" id="IPR012338">
    <property type="entry name" value="Beta-lactam/transpept-like"/>
</dbReference>
<keyword evidence="3" id="KW-1185">Reference proteome</keyword>
<dbReference type="PANTHER" id="PTHR21581">
    <property type="entry name" value="D-ALANYL-D-ALANINE CARBOXYPEPTIDASE"/>
    <property type="match status" value="1"/>
</dbReference>
<feature type="domain" description="Peptidase S11 D-alanyl-D-alanine carboxypeptidase A N-terminal" evidence="1">
    <location>
        <begin position="32"/>
        <end position="285"/>
    </location>
</feature>
<dbReference type="GO" id="GO:0009002">
    <property type="term" value="F:serine-type D-Ala-D-Ala carboxypeptidase activity"/>
    <property type="evidence" value="ECO:0007669"/>
    <property type="project" value="InterPro"/>
</dbReference>
<evidence type="ECO:0000313" key="3">
    <source>
        <dbReference type="Proteomes" id="UP001321861"/>
    </source>
</evidence>
<accession>A0AAU9D687</accession>
<proteinExistence type="predicted"/>
<evidence type="ECO:0000313" key="2">
    <source>
        <dbReference type="EMBL" id="BDR57800.1"/>
    </source>
</evidence>
<dbReference type="GO" id="GO:0006508">
    <property type="term" value="P:proteolysis"/>
    <property type="evidence" value="ECO:0007669"/>
    <property type="project" value="InterPro"/>
</dbReference>